<proteinExistence type="predicted"/>
<accession>A0A5N5G506</accession>
<reference evidence="1 2" key="3">
    <citation type="submission" date="2019-11" db="EMBL/GenBank/DDBJ databases">
        <title>A de novo genome assembly of a pear dwarfing rootstock.</title>
        <authorList>
            <person name="Wang F."/>
            <person name="Wang J."/>
            <person name="Li S."/>
            <person name="Zhang Y."/>
            <person name="Fang M."/>
            <person name="Ma L."/>
            <person name="Zhao Y."/>
            <person name="Jiang S."/>
        </authorList>
    </citation>
    <scope>NUCLEOTIDE SEQUENCE [LARGE SCALE GENOMIC DNA]</scope>
    <source>
        <strain evidence="1">S2</strain>
        <tissue evidence="1">Leaf</tissue>
    </source>
</reference>
<organism evidence="1 2">
    <name type="scientific">Pyrus ussuriensis x Pyrus communis</name>
    <dbReference type="NCBI Taxonomy" id="2448454"/>
    <lineage>
        <taxon>Eukaryota</taxon>
        <taxon>Viridiplantae</taxon>
        <taxon>Streptophyta</taxon>
        <taxon>Embryophyta</taxon>
        <taxon>Tracheophyta</taxon>
        <taxon>Spermatophyta</taxon>
        <taxon>Magnoliopsida</taxon>
        <taxon>eudicotyledons</taxon>
        <taxon>Gunneridae</taxon>
        <taxon>Pentapetalae</taxon>
        <taxon>rosids</taxon>
        <taxon>fabids</taxon>
        <taxon>Rosales</taxon>
        <taxon>Rosaceae</taxon>
        <taxon>Amygdaloideae</taxon>
        <taxon>Maleae</taxon>
        <taxon>Pyrus</taxon>
    </lineage>
</organism>
<dbReference type="AlphaFoldDB" id="A0A5N5G506"/>
<sequence>MSSQDLKTLLGIIQALNEHQFGDDDQEEEAEQPKEACCAYFYNEVPKLFKDEEPYIPPKPYVPPIPFPRRFVKQKHDEPPIDLDGKSLLPIHHKKEDLELDDQIVALNEFHSSLAATNSSMEIITPATSSKFFEDLLLHKERRKQHHNKVLVEIQRTIFKVPQKKPLIPTKVWRYLDCLPP</sequence>
<name>A0A5N5G506_9ROSA</name>
<evidence type="ECO:0000313" key="1">
    <source>
        <dbReference type="EMBL" id="KAB2608502.1"/>
    </source>
</evidence>
<reference evidence="2" key="2">
    <citation type="submission" date="2019-10" db="EMBL/GenBank/DDBJ databases">
        <title>A de novo genome assembly of a pear dwarfing rootstock.</title>
        <authorList>
            <person name="Wang F."/>
            <person name="Wang J."/>
            <person name="Li S."/>
            <person name="Zhang Y."/>
            <person name="Fang M."/>
            <person name="Ma L."/>
            <person name="Zhao Y."/>
            <person name="Jiang S."/>
        </authorList>
    </citation>
    <scope>NUCLEOTIDE SEQUENCE [LARGE SCALE GENOMIC DNA]</scope>
</reference>
<dbReference type="Proteomes" id="UP000327157">
    <property type="component" value="Chromosome 14"/>
</dbReference>
<reference evidence="1 2" key="1">
    <citation type="submission" date="2019-09" db="EMBL/GenBank/DDBJ databases">
        <authorList>
            <person name="Ou C."/>
        </authorList>
    </citation>
    <scope>NUCLEOTIDE SEQUENCE [LARGE SCALE GENOMIC DNA]</scope>
    <source>
        <strain evidence="1">S2</strain>
        <tissue evidence="1">Leaf</tissue>
    </source>
</reference>
<comment type="caution">
    <text evidence="1">The sequence shown here is derived from an EMBL/GenBank/DDBJ whole genome shotgun (WGS) entry which is preliminary data.</text>
</comment>
<evidence type="ECO:0000313" key="2">
    <source>
        <dbReference type="Proteomes" id="UP000327157"/>
    </source>
</evidence>
<dbReference type="EMBL" id="SMOL01000553">
    <property type="protein sequence ID" value="KAB2608502.1"/>
    <property type="molecule type" value="Genomic_DNA"/>
</dbReference>
<gene>
    <name evidence="1" type="ORF">D8674_011670</name>
</gene>
<protein>
    <submittedName>
        <fullName evidence="1">Uncharacterized protein</fullName>
    </submittedName>
</protein>
<keyword evidence="2" id="KW-1185">Reference proteome</keyword>